<dbReference type="PANTHER" id="PTHR30055">
    <property type="entry name" value="HTH-TYPE TRANSCRIPTIONAL REGULATOR RUTR"/>
    <property type="match status" value="1"/>
</dbReference>
<feature type="domain" description="HTH tetR-type" evidence="2">
    <location>
        <begin position="16"/>
        <end position="63"/>
    </location>
</feature>
<gene>
    <name evidence="3" type="ORF">GCM10011494_33330</name>
</gene>
<organism evidence="3 4">
    <name type="scientific">Novosphingobium endophyticum</name>
    <dbReference type="NCBI Taxonomy" id="1955250"/>
    <lineage>
        <taxon>Bacteria</taxon>
        <taxon>Pseudomonadati</taxon>
        <taxon>Pseudomonadota</taxon>
        <taxon>Alphaproteobacteria</taxon>
        <taxon>Sphingomonadales</taxon>
        <taxon>Sphingomonadaceae</taxon>
        <taxon>Novosphingobium</taxon>
    </lineage>
</organism>
<sequence length="213" mass="22937">MRKRHDPRREATSVALVEAAESLFASHGVDSVSTRQLGAAIGSSNTNVVAYYFGSKEALVEAVYLHRLPAIDRRRGELLRAADDSGEGKNLLALLRAFALPLLEQTDADGRHSYARFVAAIERSGWIASRGRVENDFPETSRLVRRISAHIPAASATDANTRIRLAIALIFTALQIADQEGNEAETASAHLFDTALTMAAAALTAPSRTIASI</sequence>
<dbReference type="InterPro" id="IPR050109">
    <property type="entry name" value="HTH-type_TetR-like_transc_reg"/>
</dbReference>
<dbReference type="Gene3D" id="1.10.357.10">
    <property type="entry name" value="Tetracycline Repressor, domain 2"/>
    <property type="match status" value="1"/>
</dbReference>
<evidence type="ECO:0000256" key="1">
    <source>
        <dbReference type="ARBA" id="ARBA00023125"/>
    </source>
</evidence>
<accession>A0A916TUW7</accession>
<reference evidence="3" key="1">
    <citation type="journal article" date="2014" name="Int. J. Syst. Evol. Microbiol.">
        <title>Complete genome sequence of Corynebacterium casei LMG S-19264T (=DSM 44701T), isolated from a smear-ripened cheese.</title>
        <authorList>
            <consortium name="US DOE Joint Genome Institute (JGI-PGF)"/>
            <person name="Walter F."/>
            <person name="Albersmeier A."/>
            <person name="Kalinowski J."/>
            <person name="Ruckert C."/>
        </authorList>
    </citation>
    <scope>NUCLEOTIDE SEQUENCE</scope>
    <source>
        <strain evidence="3">CGMCC 1.15095</strain>
    </source>
</reference>
<evidence type="ECO:0000313" key="3">
    <source>
        <dbReference type="EMBL" id="GGC11875.1"/>
    </source>
</evidence>
<evidence type="ECO:0000259" key="2">
    <source>
        <dbReference type="Pfam" id="PF00440"/>
    </source>
</evidence>
<reference evidence="3" key="2">
    <citation type="submission" date="2020-09" db="EMBL/GenBank/DDBJ databases">
        <authorList>
            <person name="Sun Q."/>
            <person name="Zhou Y."/>
        </authorList>
    </citation>
    <scope>NUCLEOTIDE SEQUENCE</scope>
    <source>
        <strain evidence="3">CGMCC 1.15095</strain>
    </source>
</reference>
<dbReference type="PANTHER" id="PTHR30055:SF235">
    <property type="entry name" value="TRANSCRIPTIONAL REGULATORY PROTEIN"/>
    <property type="match status" value="1"/>
</dbReference>
<dbReference type="InterPro" id="IPR001647">
    <property type="entry name" value="HTH_TetR"/>
</dbReference>
<dbReference type="AlphaFoldDB" id="A0A916TUW7"/>
<name>A0A916TUW7_9SPHN</name>
<dbReference type="EMBL" id="BMHK01000031">
    <property type="protein sequence ID" value="GGC11875.1"/>
    <property type="molecule type" value="Genomic_DNA"/>
</dbReference>
<proteinExistence type="predicted"/>
<evidence type="ECO:0000313" key="4">
    <source>
        <dbReference type="Proteomes" id="UP000608154"/>
    </source>
</evidence>
<keyword evidence="4" id="KW-1185">Reference proteome</keyword>
<dbReference type="InterPro" id="IPR009057">
    <property type="entry name" value="Homeodomain-like_sf"/>
</dbReference>
<keyword evidence="1" id="KW-0238">DNA-binding</keyword>
<dbReference type="GO" id="GO:0003700">
    <property type="term" value="F:DNA-binding transcription factor activity"/>
    <property type="evidence" value="ECO:0007669"/>
    <property type="project" value="TreeGrafter"/>
</dbReference>
<dbReference type="Pfam" id="PF00440">
    <property type="entry name" value="TetR_N"/>
    <property type="match status" value="1"/>
</dbReference>
<protein>
    <recommendedName>
        <fullName evidence="2">HTH tetR-type domain-containing protein</fullName>
    </recommendedName>
</protein>
<dbReference type="SUPFAM" id="SSF46689">
    <property type="entry name" value="Homeodomain-like"/>
    <property type="match status" value="1"/>
</dbReference>
<comment type="caution">
    <text evidence="3">The sequence shown here is derived from an EMBL/GenBank/DDBJ whole genome shotgun (WGS) entry which is preliminary data.</text>
</comment>
<dbReference type="GO" id="GO:0000976">
    <property type="term" value="F:transcription cis-regulatory region binding"/>
    <property type="evidence" value="ECO:0007669"/>
    <property type="project" value="TreeGrafter"/>
</dbReference>
<dbReference type="RefSeq" id="WP_188772688.1">
    <property type="nucleotide sequence ID" value="NZ_BMHK01000031.1"/>
</dbReference>
<dbReference type="Proteomes" id="UP000608154">
    <property type="component" value="Unassembled WGS sequence"/>
</dbReference>